<reference evidence="2 3" key="1">
    <citation type="journal article" date="2023" name="Insect Mol. Biol.">
        <title>Genome sequencing provides insights into the evolution of gene families encoding plant cell wall-degrading enzymes in longhorned beetles.</title>
        <authorList>
            <person name="Shin N.R."/>
            <person name="Okamura Y."/>
            <person name="Kirsch R."/>
            <person name="Pauchet Y."/>
        </authorList>
    </citation>
    <scope>NUCLEOTIDE SEQUENCE [LARGE SCALE GENOMIC DNA]</scope>
    <source>
        <strain evidence="2">EAD_L_NR</strain>
    </source>
</reference>
<evidence type="ECO:0000313" key="2">
    <source>
        <dbReference type="EMBL" id="KAJ8912581.1"/>
    </source>
</evidence>
<organism evidence="2 3">
    <name type="scientific">Exocentrus adspersus</name>
    <dbReference type="NCBI Taxonomy" id="1586481"/>
    <lineage>
        <taxon>Eukaryota</taxon>
        <taxon>Metazoa</taxon>
        <taxon>Ecdysozoa</taxon>
        <taxon>Arthropoda</taxon>
        <taxon>Hexapoda</taxon>
        <taxon>Insecta</taxon>
        <taxon>Pterygota</taxon>
        <taxon>Neoptera</taxon>
        <taxon>Endopterygota</taxon>
        <taxon>Coleoptera</taxon>
        <taxon>Polyphaga</taxon>
        <taxon>Cucujiformia</taxon>
        <taxon>Chrysomeloidea</taxon>
        <taxon>Cerambycidae</taxon>
        <taxon>Lamiinae</taxon>
        <taxon>Acanthocinini</taxon>
        <taxon>Exocentrus</taxon>
    </lineage>
</organism>
<feature type="region of interest" description="Disordered" evidence="1">
    <location>
        <begin position="1"/>
        <end position="35"/>
    </location>
</feature>
<dbReference type="Proteomes" id="UP001159042">
    <property type="component" value="Unassembled WGS sequence"/>
</dbReference>
<evidence type="ECO:0000313" key="3">
    <source>
        <dbReference type="Proteomes" id="UP001159042"/>
    </source>
</evidence>
<keyword evidence="3" id="KW-1185">Reference proteome</keyword>
<dbReference type="EMBL" id="JANEYG010000120">
    <property type="protein sequence ID" value="KAJ8912581.1"/>
    <property type="molecule type" value="Genomic_DNA"/>
</dbReference>
<proteinExistence type="predicted"/>
<accession>A0AAV8VFF8</accession>
<feature type="compositionally biased region" description="Acidic residues" evidence="1">
    <location>
        <begin position="243"/>
        <end position="252"/>
    </location>
</feature>
<name>A0AAV8VFF8_9CUCU</name>
<feature type="region of interest" description="Disordered" evidence="1">
    <location>
        <begin position="233"/>
        <end position="253"/>
    </location>
</feature>
<gene>
    <name evidence="2" type="ORF">NQ315_005744</name>
</gene>
<dbReference type="AlphaFoldDB" id="A0AAV8VFF8"/>
<sequence length="272" mass="30644">MWTPLKPLDKSGGSPDKPSAEPHTEGEGVLPGQKIVTKDQVDTDNHSDGLNKSLEQVHISSSFKMPNEQSGNTTLTQTESRAALLGPSHTQTVMSPASQEDFHLGQHNVRFDMSNTNPPALVPDYNQRDVRSHTSSANNSFSKAYFKLSQTYRNMLKFDGRNQTVHNFLERIEEFSLSHLIDKDQLVNFAHEFFEGDALILFRERRPLKLHEIMEELDNITSEQDLPNTITIFPPDNANGAITDEDSGEEDNDKTYRSQLVTGINHVQLKIK</sequence>
<evidence type="ECO:0000256" key="1">
    <source>
        <dbReference type="SAM" id="MobiDB-lite"/>
    </source>
</evidence>
<comment type="caution">
    <text evidence="2">The sequence shown here is derived from an EMBL/GenBank/DDBJ whole genome shotgun (WGS) entry which is preliminary data.</text>
</comment>
<protein>
    <submittedName>
        <fullName evidence="2">Uncharacterized protein</fullName>
    </submittedName>
</protein>